<dbReference type="RefSeq" id="XP_007508852.1">
    <property type="nucleotide sequence ID" value="XM_007508790.1"/>
</dbReference>
<feature type="compositionally biased region" description="Basic and acidic residues" evidence="1">
    <location>
        <begin position="42"/>
        <end position="54"/>
    </location>
</feature>
<sequence length="312" mass="36023">MLKGLFTPPQDEEHINRDALREESLDTQEGNDGSVPVVVESEQQHEQQKKRREEGKTSIELFLAQNKSLSEMKVERDGQAGIMLWVNVGIFCFLLFSPIIALIPTMSNAAFMAIELSLIILIGWSKIEYAHRATVWNVCLTRGIIVDFPKTHKVTMWLRQLPMFFAYFFLFLHAFTVYLTLDPELEKGELSDILQAILSILAVLFVLLMTKEFVVIEGANSLLTLNMVVYLFQDENLLREKGFRVVHMSRLQDFVKDRSNRFGREKTGHFSWNEIHRDIESSETEECKLRGLSLICGSRSARFLWPFRDLDA</sequence>
<keyword evidence="2" id="KW-0472">Membrane</keyword>
<dbReference type="EMBL" id="FO082264">
    <property type="protein sequence ID" value="CCO19938.1"/>
    <property type="molecule type" value="Genomic_DNA"/>
</dbReference>
<reference evidence="3 4" key="1">
    <citation type="submission" date="2011-10" db="EMBL/GenBank/DDBJ databases">
        <authorList>
            <person name="Genoscope - CEA"/>
        </authorList>
    </citation>
    <scope>NUCLEOTIDE SEQUENCE [LARGE SCALE GENOMIC DNA]</scope>
    <source>
        <strain evidence="3 4">RCC 1105</strain>
    </source>
</reference>
<feature type="region of interest" description="Disordered" evidence="1">
    <location>
        <begin position="1"/>
        <end position="54"/>
    </location>
</feature>
<feature type="transmembrane region" description="Helical" evidence="2">
    <location>
        <begin position="161"/>
        <end position="181"/>
    </location>
</feature>
<protein>
    <submittedName>
        <fullName evidence="3">Breast cancer 1, early onset (ISS)</fullName>
    </submittedName>
</protein>
<organism evidence="3 4">
    <name type="scientific">Bathycoccus prasinos</name>
    <dbReference type="NCBI Taxonomy" id="41875"/>
    <lineage>
        <taxon>Eukaryota</taxon>
        <taxon>Viridiplantae</taxon>
        <taxon>Chlorophyta</taxon>
        <taxon>Mamiellophyceae</taxon>
        <taxon>Mamiellales</taxon>
        <taxon>Bathycoccaceae</taxon>
        <taxon>Bathycoccus</taxon>
    </lineage>
</organism>
<feature type="compositionally biased region" description="Basic and acidic residues" evidence="1">
    <location>
        <begin position="11"/>
        <end position="24"/>
    </location>
</feature>
<accession>K8FCY3</accession>
<dbReference type="KEGG" id="bpg:Bathy15g00460"/>
<name>K8FCY3_9CHLO</name>
<dbReference type="Proteomes" id="UP000198341">
    <property type="component" value="Chromosome 15"/>
</dbReference>
<feature type="transmembrane region" description="Helical" evidence="2">
    <location>
        <begin position="109"/>
        <end position="127"/>
    </location>
</feature>
<evidence type="ECO:0000313" key="4">
    <source>
        <dbReference type="Proteomes" id="UP000198341"/>
    </source>
</evidence>
<evidence type="ECO:0000313" key="3">
    <source>
        <dbReference type="EMBL" id="CCO19938.1"/>
    </source>
</evidence>
<keyword evidence="4" id="KW-1185">Reference proteome</keyword>
<dbReference type="AlphaFoldDB" id="K8FCY3"/>
<evidence type="ECO:0000256" key="2">
    <source>
        <dbReference type="SAM" id="Phobius"/>
    </source>
</evidence>
<evidence type="ECO:0000256" key="1">
    <source>
        <dbReference type="SAM" id="MobiDB-lite"/>
    </source>
</evidence>
<feature type="transmembrane region" description="Helical" evidence="2">
    <location>
        <begin position="82"/>
        <end position="103"/>
    </location>
</feature>
<proteinExistence type="predicted"/>
<keyword evidence="2" id="KW-1133">Transmembrane helix</keyword>
<dbReference type="GeneID" id="19011452"/>
<keyword evidence="2" id="KW-0812">Transmembrane</keyword>
<feature type="transmembrane region" description="Helical" evidence="2">
    <location>
        <begin position="193"/>
        <end position="210"/>
    </location>
</feature>
<gene>
    <name evidence="3" type="ordered locus">Bathy15g00460</name>
</gene>
<dbReference type="OrthoDB" id="10527244at2759"/>